<accession>A0AAV2LI15</accession>
<dbReference type="AlphaFoldDB" id="A0AAV2LI15"/>
<organism evidence="1 2">
    <name type="scientific">Knipowitschia caucasica</name>
    <name type="common">Caucasian dwarf goby</name>
    <name type="synonym">Pomatoschistus caucasicus</name>
    <dbReference type="NCBI Taxonomy" id="637954"/>
    <lineage>
        <taxon>Eukaryota</taxon>
        <taxon>Metazoa</taxon>
        <taxon>Chordata</taxon>
        <taxon>Craniata</taxon>
        <taxon>Vertebrata</taxon>
        <taxon>Euteleostomi</taxon>
        <taxon>Actinopterygii</taxon>
        <taxon>Neopterygii</taxon>
        <taxon>Teleostei</taxon>
        <taxon>Neoteleostei</taxon>
        <taxon>Acanthomorphata</taxon>
        <taxon>Gobiaria</taxon>
        <taxon>Gobiiformes</taxon>
        <taxon>Gobioidei</taxon>
        <taxon>Gobiidae</taxon>
        <taxon>Gobiinae</taxon>
        <taxon>Knipowitschia</taxon>
    </lineage>
</organism>
<keyword evidence="2" id="KW-1185">Reference proteome</keyword>
<dbReference type="EMBL" id="OZ035825">
    <property type="protein sequence ID" value="CAL1601131.1"/>
    <property type="molecule type" value="Genomic_DNA"/>
</dbReference>
<reference evidence="1 2" key="1">
    <citation type="submission" date="2024-04" db="EMBL/GenBank/DDBJ databases">
        <authorList>
            <person name="Waldvogel A.-M."/>
            <person name="Schoenle A."/>
        </authorList>
    </citation>
    <scope>NUCLEOTIDE SEQUENCE [LARGE SCALE GENOMIC DNA]</scope>
</reference>
<protein>
    <recommendedName>
        <fullName evidence="3">Secreted protein</fullName>
    </recommendedName>
</protein>
<evidence type="ECO:0000313" key="2">
    <source>
        <dbReference type="Proteomes" id="UP001497482"/>
    </source>
</evidence>
<proteinExistence type="predicted"/>
<gene>
    <name evidence="1" type="ORF">KC01_LOCUS29156</name>
</gene>
<sequence>MSWRVRAVPGHGHPAIHNIPPFWACLVSSIFTVPSAALFKSQSGCSRAPHMPCPRWPFSLCLSRSSTPHLQPCVASDIQACHCSDTLVCLLTATAYGEGWHCTDVH</sequence>
<dbReference type="Proteomes" id="UP001497482">
    <property type="component" value="Chromosome 3"/>
</dbReference>
<evidence type="ECO:0008006" key="3">
    <source>
        <dbReference type="Google" id="ProtNLM"/>
    </source>
</evidence>
<name>A0AAV2LI15_KNICA</name>
<evidence type="ECO:0000313" key="1">
    <source>
        <dbReference type="EMBL" id="CAL1601131.1"/>
    </source>
</evidence>